<feature type="transmembrane region" description="Helical" evidence="2">
    <location>
        <begin position="387"/>
        <end position="409"/>
    </location>
</feature>
<evidence type="ECO:0000256" key="1">
    <source>
        <dbReference type="SAM" id="MobiDB-lite"/>
    </source>
</evidence>
<dbReference type="VEuPathDB" id="FungiDB:YALI0_E10021g"/>
<evidence type="ECO:0008006" key="5">
    <source>
        <dbReference type="Google" id="ProtNLM"/>
    </source>
</evidence>
<keyword evidence="2" id="KW-0472">Membrane</keyword>
<reference evidence="3 4" key="1">
    <citation type="journal article" date="2016" name="PLoS ONE">
        <title>Sequence Assembly of Yarrowia lipolytica Strain W29/CLIB89 Shows Transposable Element Diversity.</title>
        <authorList>
            <person name="Magnan C."/>
            <person name="Yu J."/>
            <person name="Chang I."/>
            <person name="Jahn E."/>
            <person name="Kanomata Y."/>
            <person name="Wu J."/>
            <person name="Zeller M."/>
            <person name="Oakes M."/>
            <person name="Baldi P."/>
            <person name="Sandmeyer S."/>
        </authorList>
    </citation>
    <scope>NUCLEOTIDE SEQUENCE [LARGE SCALE GENOMIC DNA]</scope>
    <source>
        <strain evidence="4">CLIB89(W29)</strain>
    </source>
</reference>
<dbReference type="Pfam" id="PF05024">
    <property type="entry name" value="Gpi1"/>
    <property type="match status" value="1"/>
</dbReference>
<dbReference type="EMBL" id="CP017557">
    <property type="protein sequence ID" value="AOW05207.1"/>
    <property type="molecule type" value="Genomic_DNA"/>
</dbReference>
<name>A0A1D8NHU7_YARLL</name>
<dbReference type="InterPro" id="IPR007720">
    <property type="entry name" value="PigQ/GPI1"/>
</dbReference>
<keyword evidence="2" id="KW-0812">Transmembrane</keyword>
<feature type="region of interest" description="Disordered" evidence="1">
    <location>
        <begin position="1"/>
        <end position="27"/>
    </location>
</feature>
<feature type="transmembrane region" description="Helical" evidence="2">
    <location>
        <begin position="488"/>
        <end position="508"/>
    </location>
</feature>
<gene>
    <name evidence="3" type="ORF">YALI1_E12587g</name>
</gene>
<feature type="transmembrane region" description="Helical" evidence="2">
    <location>
        <begin position="589"/>
        <end position="615"/>
    </location>
</feature>
<dbReference type="VEuPathDB" id="FungiDB:YALI1_E12587g"/>
<evidence type="ECO:0000313" key="4">
    <source>
        <dbReference type="Proteomes" id="UP000182444"/>
    </source>
</evidence>
<dbReference type="GO" id="GO:0016020">
    <property type="term" value="C:membrane"/>
    <property type="evidence" value="ECO:0007669"/>
    <property type="project" value="InterPro"/>
</dbReference>
<dbReference type="AlphaFoldDB" id="A0A1D8NHU7"/>
<proteinExistence type="predicted"/>
<sequence length="711" mass="80775">MSTAPLTSRNMDPSLPDEPRENGSTTPMRVFWPLEEMHVMRGRRYDDCLVIGWRNDGCNVVVIATCVELPEVARKRGLEIVGYVGKARDLCDLSRETKNESRSTPSRHLIPFTYTADSPLTCSLPDVTIITYKTPNPQRMQFYSTDPISLGILGWSVPMRVISQEFEQELVHEQQKKQCLMDKLVQHGGVEFGGDDYVEGDKEIVVETLEKTDEQGDCQLGVLSYTEETEAPRLNGTVHAEGGAPECQLERILAQINSAYRLQKLVHNNKESHVISTLLCTLVNPLIPLFTNLVIYFIMGIRIFCEACLLLIEFRVLGKNLKQTSATAIQLDLRLQQVCYLPVQWMRIRGHDSHTQSPSHIAIERRISESGHGSAAKRHVPPEYIRMYNTVWLVLNDLILGFALSAYLLDNQTWIAENGPRLASYILVTFPESTIIWLMDSPAGLKLNTELAKFFGQFLLWVIHFWSRTVVHGLIIPAMPYMPALGSVISRVGGITLTISVLCDLISFTTLHIYAFYIASAKIFHWQLGVITSLFHLFRGKRQNVLRHRIDSCNYDLDQLLMGTIFFTVLVFLLPTVMVFYGAFALARLSIIILSAVLETILAFLNHFPLFALLLRAKDRKRLPGGIKFVANGVTLELQNIPLGFSKIFYQYSLLSDRIRFHYLSVRVIKRLLTGQFVPVQRNRLYILLYSTLPEQRIDIGSLWKLLRGGE</sequence>
<feature type="transmembrane region" description="Helical" evidence="2">
    <location>
        <begin position="514"/>
        <end position="538"/>
    </location>
</feature>
<dbReference type="GeneID" id="2912581"/>
<dbReference type="GO" id="GO:0006506">
    <property type="term" value="P:GPI anchor biosynthetic process"/>
    <property type="evidence" value="ECO:0007669"/>
    <property type="project" value="InterPro"/>
</dbReference>
<accession>A0A1D8NHU7</accession>
<dbReference type="RefSeq" id="XP_503760.3">
    <property type="nucleotide sequence ID" value="XM_503760.3"/>
</dbReference>
<dbReference type="KEGG" id="yli:2912581"/>
<feature type="compositionally biased region" description="Polar residues" evidence="1">
    <location>
        <begin position="1"/>
        <end position="11"/>
    </location>
</feature>
<feature type="transmembrane region" description="Helical" evidence="2">
    <location>
        <begin position="559"/>
        <end position="583"/>
    </location>
</feature>
<feature type="transmembrane region" description="Helical" evidence="2">
    <location>
        <begin position="454"/>
        <end position="476"/>
    </location>
</feature>
<dbReference type="PANTHER" id="PTHR21329:SF3">
    <property type="entry name" value="PHOSPHATIDYLINOSITOL N-ACETYLGLUCOSAMINYLTRANSFERASE SUBUNIT Q"/>
    <property type="match status" value="1"/>
</dbReference>
<protein>
    <recommendedName>
        <fullName evidence="5">N-acetylglucosaminyl-phosphatidylinositol biosynthetic protein gpi1</fullName>
    </recommendedName>
</protein>
<dbReference type="GO" id="GO:0005783">
    <property type="term" value="C:endoplasmic reticulum"/>
    <property type="evidence" value="ECO:0007669"/>
    <property type="project" value="TreeGrafter"/>
</dbReference>
<dbReference type="eggNOG" id="KOG1183">
    <property type="taxonomic scope" value="Eukaryota"/>
</dbReference>
<dbReference type="PANTHER" id="PTHR21329">
    <property type="entry name" value="PHOSPHATIDYLINOSITOL N-ACETYLGLUCOSAMINYLTRANSFERASE SUBUNIT Q-RELATED"/>
    <property type="match status" value="1"/>
</dbReference>
<evidence type="ECO:0000313" key="3">
    <source>
        <dbReference type="EMBL" id="AOW05207.1"/>
    </source>
</evidence>
<dbReference type="Proteomes" id="UP000182444">
    <property type="component" value="Chromosome 1E"/>
</dbReference>
<organism evidence="3 4">
    <name type="scientific">Yarrowia lipolytica</name>
    <name type="common">Candida lipolytica</name>
    <dbReference type="NCBI Taxonomy" id="4952"/>
    <lineage>
        <taxon>Eukaryota</taxon>
        <taxon>Fungi</taxon>
        <taxon>Dikarya</taxon>
        <taxon>Ascomycota</taxon>
        <taxon>Saccharomycotina</taxon>
        <taxon>Dipodascomycetes</taxon>
        <taxon>Dipodascales</taxon>
        <taxon>Dipodascales incertae sedis</taxon>
        <taxon>Yarrowia</taxon>
    </lineage>
</organism>
<evidence type="ECO:0000256" key="2">
    <source>
        <dbReference type="SAM" id="Phobius"/>
    </source>
</evidence>
<keyword evidence="2" id="KW-1133">Transmembrane helix</keyword>